<accession>A0ABQ4HYJ2</accession>
<reference evidence="1 2" key="1">
    <citation type="submission" date="2021-01" db="EMBL/GenBank/DDBJ databases">
        <title>Whole genome shotgun sequence of Verrucosispora andamanensis NBRC 109075.</title>
        <authorList>
            <person name="Komaki H."/>
            <person name="Tamura T."/>
        </authorList>
    </citation>
    <scope>NUCLEOTIDE SEQUENCE [LARGE SCALE GENOMIC DNA]</scope>
    <source>
        <strain evidence="1 2">NBRC 109075</strain>
    </source>
</reference>
<evidence type="ECO:0000313" key="2">
    <source>
        <dbReference type="Proteomes" id="UP000647017"/>
    </source>
</evidence>
<keyword evidence="2" id="KW-1185">Reference proteome</keyword>
<dbReference type="RefSeq" id="WP_204009356.1">
    <property type="nucleotide sequence ID" value="NZ_BOOZ01000024.1"/>
</dbReference>
<dbReference type="EMBL" id="BOOZ01000024">
    <property type="protein sequence ID" value="GIJ10733.1"/>
    <property type="molecule type" value="Genomic_DNA"/>
</dbReference>
<proteinExistence type="predicted"/>
<protein>
    <recommendedName>
        <fullName evidence="3">Head-to-tail stopper</fullName>
    </recommendedName>
</protein>
<dbReference type="Proteomes" id="UP000647017">
    <property type="component" value="Unassembled WGS sequence"/>
</dbReference>
<gene>
    <name evidence="1" type="ORF">Van01_39470</name>
</gene>
<sequence>MTWAEFIAAHIPTPATVSVEAYQGSGAYGDVYATAADVTPCVVEQSRRLVRVQTQDAAGREQVSSTTVYAPPGITCPPGSRVTWAGRTSRVLARSDVSAHGLPLPEHVELALE</sequence>
<name>A0ABQ4HYJ2_9ACTN</name>
<organism evidence="1 2">
    <name type="scientific">Micromonospora andamanensis</name>
    <dbReference type="NCBI Taxonomy" id="1287068"/>
    <lineage>
        <taxon>Bacteria</taxon>
        <taxon>Bacillati</taxon>
        <taxon>Actinomycetota</taxon>
        <taxon>Actinomycetes</taxon>
        <taxon>Micromonosporales</taxon>
        <taxon>Micromonosporaceae</taxon>
        <taxon>Micromonospora</taxon>
    </lineage>
</organism>
<evidence type="ECO:0008006" key="3">
    <source>
        <dbReference type="Google" id="ProtNLM"/>
    </source>
</evidence>
<comment type="caution">
    <text evidence="1">The sequence shown here is derived from an EMBL/GenBank/DDBJ whole genome shotgun (WGS) entry which is preliminary data.</text>
</comment>
<evidence type="ECO:0000313" key="1">
    <source>
        <dbReference type="EMBL" id="GIJ10733.1"/>
    </source>
</evidence>